<dbReference type="SUPFAM" id="SSF48256">
    <property type="entry name" value="Citrate synthase"/>
    <property type="match status" value="1"/>
</dbReference>
<evidence type="ECO:0008006" key="5">
    <source>
        <dbReference type="Google" id="ProtNLM"/>
    </source>
</evidence>
<dbReference type="GO" id="GO:0005975">
    <property type="term" value="P:carbohydrate metabolic process"/>
    <property type="evidence" value="ECO:0007669"/>
    <property type="project" value="TreeGrafter"/>
</dbReference>
<evidence type="ECO:0000256" key="2">
    <source>
        <dbReference type="ARBA" id="ARBA00022679"/>
    </source>
</evidence>
<dbReference type="InterPro" id="IPR002020">
    <property type="entry name" value="Citrate_synthase"/>
</dbReference>
<dbReference type="GO" id="GO:0006099">
    <property type="term" value="P:tricarboxylic acid cycle"/>
    <property type="evidence" value="ECO:0007669"/>
    <property type="project" value="TreeGrafter"/>
</dbReference>
<dbReference type="InterPro" id="IPR036969">
    <property type="entry name" value="Citrate_synthase_sf"/>
</dbReference>
<proteinExistence type="inferred from homology"/>
<dbReference type="PANTHER" id="PTHR11739">
    <property type="entry name" value="CITRATE SYNTHASE"/>
    <property type="match status" value="1"/>
</dbReference>
<dbReference type="InterPro" id="IPR016142">
    <property type="entry name" value="Citrate_synth-like_lrg_a-sub"/>
</dbReference>
<keyword evidence="4" id="KW-1185">Reference proteome</keyword>
<dbReference type="InterPro" id="IPR016143">
    <property type="entry name" value="Citrate_synth-like_sm_a-sub"/>
</dbReference>
<dbReference type="OrthoDB" id="435022at2759"/>
<dbReference type="GO" id="GO:0046912">
    <property type="term" value="F:acyltransferase activity, acyl groups converted into alkyl on transfer"/>
    <property type="evidence" value="ECO:0007669"/>
    <property type="project" value="InterPro"/>
</dbReference>
<dbReference type="PANTHER" id="PTHR11739:SF4">
    <property type="entry name" value="CITRATE SYNTHASE, PEROXISOMAL"/>
    <property type="match status" value="1"/>
</dbReference>
<dbReference type="Proteomes" id="UP001150879">
    <property type="component" value="Unassembled WGS sequence"/>
</dbReference>
<protein>
    <recommendedName>
        <fullName evidence="5">Citrate synthase</fullName>
    </recommendedName>
</protein>
<sequence>MSTGTLFIRDSRTNVNYEIPINQNSVRATDLQRIRAPSVNSNRADQVAHGLRVYDPGLQNTAVTQSAISFSDHEHSLLLYRGCTLDQLWGCDFEEMFHLLLWGKYPTASQYEELRQRLAQYMQGVPDIVRQAIFNLPKTTSPLPLILAGLSAYLACIPDVIPATTNATVFETDIERADQIILQTVAAYAVVFGAVRSHRIGITWKSPSLHQTYYENLFTMAGLVDPETNRPDPIRVSCFRRFGNLNAEHGMALTVFSALVTASSLTDPVSCLISAVAAAHGPLHFGATESAQHALHGIREPENVPAFIEEIKAGKRKLFGYGHRTYKGMDPRVRPIQSILKDLAYVHQPLLNVAEAIEEAAAKDEYFSTRGLYPNADFYGNFVFTGM</sequence>
<evidence type="ECO:0000256" key="1">
    <source>
        <dbReference type="ARBA" id="ARBA00010566"/>
    </source>
</evidence>
<dbReference type="Gene3D" id="1.10.230.10">
    <property type="entry name" value="Cytochrome P450-Terp, domain 2"/>
    <property type="match status" value="1"/>
</dbReference>
<gene>
    <name evidence="3" type="ORF">N7472_009027</name>
</gene>
<comment type="caution">
    <text evidence="3">The sequence shown here is derived from an EMBL/GenBank/DDBJ whole genome shotgun (WGS) entry which is preliminary data.</text>
</comment>
<dbReference type="Gene3D" id="1.10.580.10">
    <property type="entry name" value="Citrate Synthase, domain 1"/>
    <property type="match status" value="1"/>
</dbReference>
<reference evidence="3" key="2">
    <citation type="journal article" date="2023" name="IMA Fungus">
        <title>Comparative genomic study of the Penicillium genus elucidates a diverse pangenome and 15 lateral gene transfer events.</title>
        <authorList>
            <person name="Petersen C."/>
            <person name="Sorensen T."/>
            <person name="Nielsen M.R."/>
            <person name="Sondergaard T.E."/>
            <person name="Sorensen J.L."/>
            <person name="Fitzpatrick D.A."/>
            <person name="Frisvad J.C."/>
            <person name="Nielsen K.L."/>
        </authorList>
    </citation>
    <scope>NUCLEOTIDE SEQUENCE</scope>
    <source>
        <strain evidence="3">IBT 16849</strain>
    </source>
</reference>
<reference evidence="3" key="1">
    <citation type="submission" date="2022-11" db="EMBL/GenBank/DDBJ databases">
        <authorList>
            <person name="Petersen C."/>
        </authorList>
    </citation>
    <scope>NUCLEOTIDE SEQUENCE</scope>
    <source>
        <strain evidence="3">IBT 16849</strain>
    </source>
</reference>
<comment type="similarity">
    <text evidence="1">Belongs to the citrate synthase family.</text>
</comment>
<accession>A0A9W9M5V6</accession>
<organism evidence="3 4">
    <name type="scientific">Penicillium cf. griseofulvum</name>
    <dbReference type="NCBI Taxonomy" id="2972120"/>
    <lineage>
        <taxon>Eukaryota</taxon>
        <taxon>Fungi</taxon>
        <taxon>Dikarya</taxon>
        <taxon>Ascomycota</taxon>
        <taxon>Pezizomycotina</taxon>
        <taxon>Eurotiomycetes</taxon>
        <taxon>Eurotiomycetidae</taxon>
        <taxon>Eurotiales</taxon>
        <taxon>Aspergillaceae</taxon>
        <taxon>Penicillium</taxon>
    </lineage>
</organism>
<dbReference type="GO" id="GO:0005759">
    <property type="term" value="C:mitochondrial matrix"/>
    <property type="evidence" value="ECO:0007669"/>
    <property type="project" value="TreeGrafter"/>
</dbReference>
<dbReference type="Pfam" id="PF00285">
    <property type="entry name" value="Citrate_synt"/>
    <property type="match status" value="1"/>
</dbReference>
<keyword evidence="2" id="KW-0808">Transferase</keyword>
<name>A0A9W9M5V6_9EURO</name>
<evidence type="ECO:0000313" key="4">
    <source>
        <dbReference type="Proteomes" id="UP001150879"/>
    </source>
</evidence>
<dbReference type="AlphaFoldDB" id="A0A9W9M5V6"/>
<dbReference type="EMBL" id="JAPQKP010000005">
    <property type="protein sequence ID" value="KAJ5190013.1"/>
    <property type="molecule type" value="Genomic_DNA"/>
</dbReference>
<evidence type="ECO:0000313" key="3">
    <source>
        <dbReference type="EMBL" id="KAJ5190013.1"/>
    </source>
</evidence>